<gene>
    <name evidence="11" type="ORF">K8V15_00105</name>
</gene>
<evidence type="ECO:0000256" key="4">
    <source>
        <dbReference type="ARBA" id="ARBA00022670"/>
    </source>
</evidence>
<evidence type="ECO:0000256" key="6">
    <source>
        <dbReference type="ARBA" id="ARBA00022801"/>
    </source>
</evidence>
<dbReference type="SUPFAM" id="SSF101821">
    <property type="entry name" value="Aminopeptidase/glucanase lid domain"/>
    <property type="match status" value="1"/>
</dbReference>
<evidence type="ECO:0000256" key="2">
    <source>
        <dbReference type="ARBA" id="ARBA00008290"/>
    </source>
</evidence>
<keyword evidence="4 9" id="KW-0645">Protease</keyword>
<evidence type="ECO:0000256" key="1">
    <source>
        <dbReference type="ARBA" id="ARBA00001947"/>
    </source>
</evidence>
<dbReference type="AlphaFoldDB" id="A0A921EKY7"/>
<dbReference type="PRINTS" id="PR00932">
    <property type="entry name" value="AMINO1PTASE"/>
</dbReference>
<sequence length="422" mass="44808">MFDSAQQHIDDLADFVSASPTSYHAADLLAVRLRQAGFDQVDPKQPLSDVTGRKFLIRDGAVVAWVAPAELSADSAFRVVGTHTDSPGFKVKPGSNINSVGWSQLPVEVYGGPLLNSWLDRDLGVAGRLVTLDGTVHLVKTGPIARIPQLAIHLDRTANDALKLDKQANTQPILAIEMRQGLMEHLASLVGIEADDVAYHDLFVFDTQRPAVIGVEREFFASARLDNLLSTHAALAAVEKLDVPESDVAVFAAFDHEEVGSATTTGAGGPLLQDALERIAVGYGLSFDQTKAMIARSSCISADCGHVVHPGYPNHHDPVNKPLPNKGPLLKINANQRYATDGVGAALWMRACEQAGVPTQAFVSNNAMPCGSTIGPITATRLGITTVDVGAGLLSMHSARELCGVEDPHYLAAAMAAYWSGA</sequence>
<comment type="similarity">
    <text evidence="2 9">Belongs to the peptidase M18 family.</text>
</comment>
<proteinExistence type="inferred from homology"/>
<dbReference type="Gene3D" id="3.40.630.10">
    <property type="entry name" value="Zn peptidases"/>
    <property type="match status" value="1"/>
</dbReference>
<dbReference type="CDD" id="cd05658">
    <property type="entry name" value="M18_DAP"/>
    <property type="match status" value="1"/>
</dbReference>
<dbReference type="GO" id="GO:0006508">
    <property type="term" value="P:proteolysis"/>
    <property type="evidence" value="ECO:0007669"/>
    <property type="project" value="UniProtKB-KW"/>
</dbReference>
<evidence type="ECO:0000256" key="10">
    <source>
        <dbReference type="RuleBase" id="RU004387"/>
    </source>
</evidence>
<evidence type="ECO:0000256" key="9">
    <source>
        <dbReference type="RuleBase" id="RU004386"/>
    </source>
</evidence>
<comment type="caution">
    <text evidence="11">The sequence shown here is derived from an EMBL/GenBank/DDBJ whole genome shotgun (WGS) entry which is preliminary data.</text>
</comment>
<reference evidence="11" key="2">
    <citation type="submission" date="2021-09" db="EMBL/GenBank/DDBJ databases">
        <authorList>
            <person name="Gilroy R."/>
        </authorList>
    </citation>
    <scope>NUCLEOTIDE SEQUENCE</scope>
    <source>
        <strain evidence="11">ChiGjej3B3-7470</strain>
    </source>
</reference>
<keyword evidence="6 9" id="KW-0378">Hydrolase</keyword>
<protein>
    <recommendedName>
        <fullName evidence="10">M18 family aminopeptidase</fullName>
        <ecNumber evidence="10">3.4.11.-</ecNumber>
    </recommendedName>
</protein>
<keyword evidence="8 9" id="KW-0482">Metalloprotease</keyword>
<evidence type="ECO:0000256" key="8">
    <source>
        <dbReference type="ARBA" id="ARBA00023049"/>
    </source>
</evidence>
<dbReference type="Pfam" id="PF02127">
    <property type="entry name" value="Peptidase_M18"/>
    <property type="match status" value="1"/>
</dbReference>
<dbReference type="GO" id="GO:0005737">
    <property type="term" value="C:cytoplasm"/>
    <property type="evidence" value="ECO:0007669"/>
    <property type="project" value="UniProtKB-ARBA"/>
</dbReference>
<organism evidence="11 12">
    <name type="scientific">Tessaracoccus flavescens</name>
    <dbReference type="NCBI Taxonomy" id="399497"/>
    <lineage>
        <taxon>Bacteria</taxon>
        <taxon>Bacillati</taxon>
        <taxon>Actinomycetota</taxon>
        <taxon>Actinomycetes</taxon>
        <taxon>Propionibacteriales</taxon>
        <taxon>Propionibacteriaceae</taxon>
        <taxon>Tessaracoccus</taxon>
    </lineage>
</organism>
<accession>A0A921EKY7</accession>
<keyword evidence="3 9" id="KW-0031">Aminopeptidase</keyword>
<evidence type="ECO:0000256" key="5">
    <source>
        <dbReference type="ARBA" id="ARBA00022723"/>
    </source>
</evidence>
<dbReference type="Gene3D" id="2.30.250.10">
    <property type="entry name" value="Aminopeptidase i, Domain 2"/>
    <property type="match status" value="1"/>
</dbReference>
<dbReference type="GO" id="GO:0004177">
    <property type="term" value="F:aminopeptidase activity"/>
    <property type="evidence" value="ECO:0007669"/>
    <property type="project" value="UniProtKB-KW"/>
</dbReference>
<dbReference type="NCBIfam" id="NF002759">
    <property type="entry name" value="PRK02813.1"/>
    <property type="match status" value="1"/>
</dbReference>
<keyword evidence="7 9" id="KW-0862">Zinc</keyword>
<dbReference type="Proteomes" id="UP000712713">
    <property type="component" value="Unassembled WGS sequence"/>
</dbReference>
<dbReference type="InterPro" id="IPR001948">
    <property type="entry name" value="Peptidase_M18"/>
</dbReference>
<evidence type="ECO:0000256" key="7">
    <source>
        <dbReference type="ARBA" id="ARBA00022833"/>
    </source>
</evidence>
<keyword evidence="5 9" id="KW-0479">Metal-binding</keyword>
<dbReference type="EMBL" id="DYZF01000004">
    <property type="protein sequence ID" value="HJE50387.1"/>
    <property type="molecule type" value="Genomic_DNA"/>
</dbReference>
<dbReference type="GO" id="GO:0008270">
    <property type="term" value="F:zinc ion binding"/>
    <property type="evidence" value="ECO:0007669"/>
    <property type="project" value="InterPro"/>
</dbReference>
<evidence type="ECO:0000313" key="12">
    <source>
        <dbReference type="Proteomes" id="UP000712713"/>
    </source>
</evidence>
<evidence type="ECO:0000256" key="3">
    <source>
        <dbReference type="ARBA" id="ARBA00022438"/>
    </source>
</evidence>
<reference evidence="11" key="1">
    <citation type="journal article" date="2021" name="PeerJ">
        <title>Extensive microbial diversity within the chicken gut microbiome revealed by metagenomics and culture.</title>
        <authorList>
            <person name="Gilroy R."/>
            <person name="Ravi A."/>
            <person name="Getino M."/>
            <person name="Pursley I."/>
            <person name="Horton D.L."/>
            <person name="Alikhan N.F."/>
            <person name="Baker D."/>
            <person name="Gharbi K."/>
            <person name="Hall N."/>
            <person name="Watson M."/>
            <person name="Adriaenssens E.M."/>
            <person name="Foster-Nyarko E."/>
            <person name="Jarju S."/>
            <person name="Secka A."/>
            <person name="Antonio M."/>
            <person name="Oren A."/>
            <person name="Chaudhuri R.R."/>
            <person name="La Ragione R."/>
            <person name="Hildebrand F."/>
            <person name="Pallen M.J."/>
        </authorList>
    </citation>
    <scope>NUCLEOTIDE SEQUENCE</scope>
    <source>
        <strain evidence="11">ChiGjej3B3-7470</strain>
    </source>
</reference>
<dbReference type="PANTHER" id="PTHR28570">
    <property type="entry name" value="ASPARTYL AMINOPEPTIDASE"/>
    <property type="match status" value="1"/>
</dbReference>
<comment type="cofactor">
    <cofactor evidence="1 10">
        <name>Zn(2+)</name>
        <dbReference type="ChEBI" id="CHEBI:29105"/>
    </cofactor>
</comment>
<name>A0A921EKY7_9ACTN</name>
<dbReference type="EC" id="3.4.11.-" evidence="10"/>
<dbReference type="SUPFAM" id="SSF53187">
    <property type="entry name" value="Zn-dependent exopeptidases"/>
    <property type="match status" value="1"/>
</dbReference>
<dbReference type="InterPro" id="IPR023358">
    <property type="entry name" value="Peptidase_M18_dom2"/>
</dbReference>
<evidence type="ECO:0000313" key="11">
    <source>
        <dbReference type="EMBL" id="HJE50387.1"/>
    </source>
</evidence>
<dbReference type="GO" id="GO:0008237">
    <property type="term" value="F:metallopeptidase activity"/>
    <property type="evidence" value="ECO:0007669"/>
    <property type="project" value="UniProtKB-KW"/>
</dbReference>
<dbReference type="PANTHER" id="PTHR28570:SF3">
    <property type="entry name" value="ASPARTYL AMINOPEPTIDASE"/>
    <property type="match status" value="1"/>
</dbReference>